<dbReference type="AlphaFoldDB" id="A0A3N0Y2Q4"/>
<reference evidence="1 2" key="1">
    <citation type="submission" date="2018-10" db="EMBL/GenBank/DDBJ databases">
        <title>Genome assembly for a Yunnan-Guizhou Plateau 3E fish, Anabarilius grahami (Regan), and its evolutionary and genetic applications.</title>
        <authorList>
            <person name="Jiang W."/>
        </authorList>
    </citation>
    <scope>NUCLEOTIDE SEQUENCE [LARGE SCALE GENOMIC DNA]</scope>
    <source>
        <strain evidence="1">AG-KIZ</strain>
        <tissue evidence="1">Muscle</tissue>
    </source>
</reference>
<name>A0A3N0Y2Q4_ANAGA</name>
<organism evidence="1 2">
    <name type="scientific">Anabarilius grahami</name>
    <name type="common">Kanglang fish</name>
    <name type="synonym">Barilius grahami</name>
    <dbReference type="NCBI Taxonomy" id="495550"/>
    <lineage>
        <taxon>Eukaryota</taxon>
        <taxon>Metazoa</taxon>
        <taxon>Chordata</taxon>
        <taxon>Craniata</taxon>
        <taxon>Vertebrata</taxon>
        <taxon>Euteleostomi</taxon>
        <taxon>Actinopterygii</taxon>
        <taxon>Neopterygii</taxon>
        <taxon>Teleostei</taxon>
        <taxon>Ostariophysi</taxon>
        <taxon>Cypriniformes</taxon>
        <taxon>Xenocyprididae</taxon>
        <taxon>Xenocypridinae</taxon>
        <taxon>Xenocypridinae incertae sedis</taxon>
        <taxon>Anabarilius</taxon>
    </lineage>
</organism>
<dbReference type="Proteomes" id="UP000281406">
    <property type="component" value="Unassembled WGS sequence"/>
</dbReference>
<proteinExistence type="predicted"/>
<keyword evidence="2" id="KW-1185">Reference proteome</keyword>
<evidence type="ECO:0000313" key="1">
    <source>
        <dbReference type="EMBL" id="ROL23534.1"/>
    </source>
</evidence>
<accession>A0A3N0Y2Q4</accession>
<dbReference type="EMBL" id="RJVU01053773">
    <property type="protein sequence ID" value="ROL23534.1"/>
    <property type="molecule type" value="Genomic_DNA"/>
</dbReference>
<sequence length="189" mass="21228">MEICRTPVLSSTPILSCHKGGIVFSPRPGQTVLKPIMFGKGSDLWPSVVSKACSKLSSSSSQIRWQAVASKTIRVPVLMPLYGRKDYKAEKRRARGRDNGEREEKREITATLRANKGGGRRGGMRFCSYGISRVRIQARTISQFLTHFDRIIESKCTKTSSRGLILLKLRKAKADFRELIQEEIQQSDA</sequence>
<comment type="caution">
    <text evidence="1">The sequence shown here is derived from an EMBL/GenBank/DDBJ whole genome shotgun (WGS) entry which is preliminary data.</text>
</comment>
<protein>
    <submittedName>
        <fullName evidence="1">Uncharacterized protein</fullName>
    </submittedName>
</protein>
<evidence type="ECO:0000313" key="2">
    <source>
        <dbReference type="Proteomes" id="UP000281406"/>
    </source>
</evidence>
<gene>
    <name evidence="1" type="ORF">DPX16_18802</name>
</gene>